<keyword evidence="1" id="KW-0732">Signal</keyword>
<evidence type="ECO:0000313" key="3">
    <source>
        <dbReference type="EMBL" id="WPU66099.1"/>
    </source>
</evidence>
<dbReference type="InterPro" id="IPR036761">
    <property type="entry name" value="TTHA0802/YceI-like_sf"/>
</dbReference>
<dbReference type="SMART" id="SM00867">
    <property type="entry name" value="YceI"/>
    <property type="match status" value="1"/>
</dbReference>
<evidence type="ECO:0000256" key="1">
    <source>
        <dbReference type="SAM" id="SignalP"/>
    </source>
</evidence>
<dbReference type="Proteomes" id="UP001324634">
    <property type="component" value="Chromosome"/>
</dbReference>
<organism evidence="3 4">
    <name type="scientific">Peredibacter starrii</name>
    <dbReference type="NCBI Taxonomy" id="28202"/>
    <lineage>
        <taxon>Bacteria</taxon>
        <taxon>Pseudomonadati</taxon>
        <taxon>Bdellovibrionota</taxon>
        <taxon>Bacteriovoracia</taxon>
        <taxon>Bacteriovoracales</taxon>
        <taxon>Bacteriovoracaceae</taxon>
        <taxon>Peredibacter</taxon>
    </lineage>
</organism>
<name>A0AAX4HT45_9BACT</name>
<keyword evidence="4" id="KW-1185">Reference proteome</keyword>
<reference evidence="3 4" key="1">
    <citation type="submission" date="2023-11" db="EMBL/GenBank/DDBJ databases">
        <title>Peredibacter starrii A3.12.</title>
        <authorList>
            <person name="Mitchell R.J."/>
        </authorList>
    </citation>
    <scope>NUCLEOTIDE SEQUENCE [LARGE SCALE GENOMIC DNA]</scope>
    <source>
        <strain evidence="3 4">A3.12</strain>
    </source>
</reference>
<evidence type="ECO:0000259" key="2">
    <source>
        <dbReference type="SMART" id="SM00867"/>
    </source>
</evidence>
<dbReference type="KEGG" id="psti:SOO65_05005"/>
<gene>
    <name evidence="3" type="ORF">SOO65_05005</name>
</gene>
<dbReference type="SUPFAM" id="SSF101874">
    <property type="entry name" value="YceI-like"/>
    <property type="match status" value="1"/>
</dbReference>
<sequence length="161" mass="17547">MKLFVALSFALISSFALAESKVTLFVTLSPAGSFQAVSKKVKGNLVKQGDNFTADKITVSIESFNTGIDLRDEHTWKHMNSSKHPKATLTDLKAQGGKATAMLEVNGEKRPVNITYTTKNDEVVAKFSVKASDFKMAKAEYLGVGVEDTINVETILPYKAK</sequence>
<dbReference type="Pfam" id="PF04264">
    <property type="entry name" value="YceI"/>
    <property type="match status" value="1"/>
</dbReference>
<proteinExistence type="predicted"/>
<dbReference type="RefSeq" id="WP_321397904.1">
    <property type="nucleotide sequence ID" value="NZ_CP139487.1"/>
</dbReference>
<dbReference type="EMBL" id="CP139487">
    <property type="protein sequence ID" value="WPU66099.1"/>
    <property type="molecule type" value="Genomic_DNA"/>
</dbReference>
<evidence type="ECO:0000313" key="4">
    <source>
        <dbReference type="Proteomes" id="UP001324634"/>
    </source>
</evidence>
<protein>
    <submittedName>
        <fullName evidence="3">YceI family protein</fullName>
    </submittedName>
</protein>
<dbReference type="Gene3D" id="2.40.128.110">
    <property type="entry name" value="Lipid/polyisoprenoid-binding, YceI-like"/>
    <property type="match status" value="1"/>
</dbReference>
<dbReference type="InterPro" id="IPR007372">
    <property type="entry name" value="Lipid/polyisoprenoid-bd_YceI"/>
</dbReference>
<accession>A0AAX4HT45</accession>
<dbReference type="AlphaFoldDB" id="A0AAX4HT45"/>
<feature type="signal peptide" evidence="1">
    <location>
        <begin position="1"/>
        <end position="18"/>
    </location>
</feature>
<feature type="domain" description="Lipid/polyisoprenoid-binding YceI-like" evidence="2">
    <location>
        <begin position="14"/>
        <end position="159"/>
    </location>
</feature>
<feature type="chain" id="PRO_5043646219" evidence="1">
    <location>
        <begin position="19"/>
        <end position="161"/>
    </location>
</feature>